<keyword evidence="4" id="KW-1133">Transmembrane helix</keyword>
<feature type="transmembrane region" description="Helical" evidence="4">
    <location>
        <begin position="34"/>
        <end position="58"/>
    </location>
</feature>
<dbReference type="Pfam" id="PF00106">
    <property type="entry name" value="adh_short"/>
    <property type="match status" value="1"/>
</dbReference>
<dbReference type="InterPro" id="IPR002347">
    <property type="entry name" value="SDR_fam"/>
</dbReference>
<accession>A0A7S3Q5W8</accession>
<evidence type="ECO:0000256" key="3">
    <source>
        <dbReference type="SAM" id="MobiDB-lite"/>
    </source>
</evidence>
<evidence type="ECO:0008006" key="6">
    <source>
        <dbReference type="Google" id="ProtNLM"/>
    </source>
</evidence>
<sequence>MLSYRFLSSTHTRRVTLHIDHSYRMKTRVSTLHAIAISPVLVGGVSILIGVISLFLFASSQELPIETLPCFFFKPMMIGLLPFWCYNTSPAGSGYGSGYGYTYAEYYQRDCISIRGQNALVTGANRGMGFEIAMALAKCGVDVTLACRNERKCEEASEEIRKEEYIYSKRKTINDRNDGSSSTSTSSSTSSSPSTLLPPPTISAMVMDTSSLASVKAFSEKFLIENKGRALDMLFLNAGRGALQDKQQQQQRQQQQQQQQQHQAEHIGAGYDTSTEHKLVLSPDGIELIFATNYVGHHLLWKYLEPLVKLSNSNLNIEDGVRERERGERERERESEQVGGRVILTSSVASYFTFPHIVPTNLDELQGQQQSLVSQKNWKYYGQSKLAQILWVKKVARIMVASEGDNDDDDDGNGNENGNENINGARIFVNAANPGMVDTGIWNDMLPSWIQTISNYMRDRFYWSTKEGILTLLYLGTATGELMEKNITGKFFHPQAREVINAKSTDEKLQDELWKFSEELIANFI</sequence>
<feature type="region of interest" description="Disordered" evidence="3">
    <location>
        <begin position="244"/>
        <end position="266"/>
    </location>
</feature>
<evidence type="ECO:0000256" key="2">
    <source>
        <dbReference type="ARBA" id="ARBA00023002"/>
    </source>
</evidence>
<protein>
    <recommendedName>
        <fullName evidence="6">Protochlorophyllide reductase</fullName>
    </recommendedName>
</protein>
<dbReference type="EMBL" id="HBIO01015341">
    <property type="protein sequence ID" value="CAE0466980.1"/>
    <property type="molecule type" value="Transcribed_RNA"/>
</dbReference>
<dbReference type="AlphaFoldDB" id="A0A7S3Q5W8"/>
<dbReference type="PANTHER" id="PTHR24320">
    <property type="entry name" value="RETINOL DEHYDROGENASE"/>
    <property type="match status" value="1"/>
</dbReference>
<dbReference type="Gene3D" id="3.40.50.720">
    <property type="entry name" value="NAD(P)-binding Rossmann-like Domain"/>
    <property type="match status" value="1"/>
</dbReference>
<dbReference type="SUPFAM" id="SSF51735">
    <property type="entry name" value="NAD(P)-binding Rossmann-fold domains"/>
    <property type="match status" value="1"/>
</dbReference>
<keyword evidence="4" id="KW-0472">Membrane</keyword>
<keyword evidence="2" id="KW-0560">Oxidoreductase</keyword>
<proteinExistence type="inferred from homology"/>
<comment type="similarity">
    <text evidence="1">Belongs to the short-chain dehydrogenases/reductases (SDR) family.</text>
</comment>
<feature type="compositionally biased region" description="Low complexity" evidence="3">
    <location>
        <begin position="180"/>
        <end position="195"/>
    </location>
</feature>
<feature type="compositionally biased region" description="Low complexity" evidence="3">
    <location>
        <begin position="247"/>
        <end position="262"/>
    </location>
</feature>
<organism evidence="5">
    <name type="scientific">Chaetoceros debilis</name>
    <dbReference type="NCBI Taxonomy" id="122233"/>
    <lineage>
        <taxon>Eukaryota</taxon>
        <taxon>Sar</taxon>
        <taxon>Stramenopiles</taxon>
        <taxon>Ochrophyta</taxon>
        <taxon>Bacillariophyta</taxon>
        <taxon>Coscinodiscophyceae</taxon>
        <taxon>Chaetocerotophycidae</taxon>
        <taxon>Chaetocerotales</taxon>
        <taxon>Chaetocerotaceae</taxon>
        <taxon>Chaetoceros</taxon>
    </lineage>
</organism>
<dbReference type="GO" id="GO:0016491">
    <property type="term" value="F:oxidoreductase activity"/>
    <property type="evidence" value="ECO:0007669"/>
    <property type="project" value="UniProtKB-KW"/>
</dbReference>
<dbReference type="PANTHER" id="PTHR24320:SF148">
    <property type="entry name" value="NAD(P)-BINDING ROSSMANN-FOLD SUPERFAMILY PROTEIN"/>
    <property type="match status" value="1"/>
</dbReference>
<name>A0A7S3Q5W8_9STRA</name>
<evidence type="ECO:0000256" key="4">
    <source>
        <dbReference type="SAM" id="Phobius"/>
    </source>
</evidence>
<keyword evidence="4" id="KW-0812">Transmembrane</keyword>
<evidence type="ECO:0000256" key="1">
    <source>
        <dbReference type="ARBA" id="ARBA00006484"/>
    </source>
</evidence>
<reference evidence="5" key="1">
    <citation type="submission" date="2021-01" db="EMBL/GenBank/DDBJ databases">
        <authorList>
            <person name="Corre E."/>
            <person name="Pelletier E."/>
            <person name="Niang G."/>
            <person name="Scheremetjew M."/>
            <person name="Finn R."/>
            <person name="Kale V."/>
            <person name="Holt S."/>
            <person name="Cochrane G."/>
            <person name="Meng A."/>
            <person name="Brown T."/>
            <person name="Cohen L."/>
        </authorList>
    </citation>
    <scope>NUCLEOTIDE SEQUENCE</scope>
    <source>
        <strain evidence="5">MM31A-1</strain>
    </source>
</reference>
<gene>
    <name evidence="5" type="ORF">CDEB00056_LOCUS11832</name>
</gene>
<feature type="region of interest" description="Disordered" evidence="3">
    <location>
        <begin position="171"/>
        <end position="202"/>
    </location>
</feature>
<evidence type="ECO:0000313" key="5">
    <source>
        <dbReference type="EMBL" id="CAE0466980.1"/>
    </source>
</evidence>
<dbReference type="InterPro" id="IPR036291">
    <property type="entry name" value="NAD(P)-bd_dom_sf"/>
</dbReference>